<feature type="modified residue" description="4-aspartylphosphate" evidence="2">
    <location>
        <position position="64"/>
    </location>
</feature>
<sequence>MSTETQNPGEAPKARVLLVDDDEGVRRSLQLLLHGSGYSVRAHASASSILHEPPVDDIDMLVTDYRLPDGDGLGILRAMRRRGWDGRAVLITAFPSPLVRDCALSSGFAAVLEKPLRPYELFGALSG</sequence>
<reference evidence="4 5" key="1">
    <citation type="submission" date="2017-08" db="EMBL/GenBank/DDBJ databases">
        <title>Infants hospitalized years apart are colonized by the same room-sourced microbial strains.</title>
        <authorList>
            <person name="Brooks B."/>
            <person name="Olm M.R."/>
            <person name="Firek B.A."/>
            <person name="Baker R."/>
            <person name="Thomas B.C."/>
            <person name="Morowitz M.J."/>
            <person name="Banfield J.F."/>
        </authorList>
    </citation>
    <scope>NUCLEOTIDE SEQUENCE [LARGE SCALE GENOMIC DNA]</scope>
    <source>
        <strain evidence="4">S2_018_000_R2_101</strain>
    </source>
</reference>
<feature type="domain" description="Response regulatory" evidence="3">
    <location>
        <begin position="15"/>
        <end position="127"/>
    </location>
</feature>
<dbReference type="SMART" id="SM00448">
    <property type="entry name" value="REC"/>
    <property type="match status" value="1"/>
</dbReference>
<evidence type="ECO:0000313" key="5">
    <source>
        <dbReference type="Proteomes" id="UP000249066"/>
    </source>
</evidence>
<evidence type="ECO:0000256" key="2">
    <source>
        <dbReference type="PROSITE-ProRule" id="PRU00169"/>
    </source>
</evidence>
<dbReference type="InterPro" id="IPR011006">
    <property type="entry name" value="CheY-like_superfamily"/>
</dbReference>
<evidence type="ECO:0000256" key="1">
    <source>
        <dbReference type="ARBA" id="ARBA00022553"/>
    </source>
</evidence>
<name>A0A2W5A1A5_9SPHN</name>
<keyword evidence="1 2" id="KW-0597">Phosphoprotein</keyword>
<dbReference type="EMBL" id="QFNN01000154">
    <property type="protein sequence ID" value="PZO87022.1"/>
    <property type="molecule type" value="Genomic_DNA"/>
</dbReference>
<dbReference type="Proteomes" id="UP000249066">
    <property type="component" value="Unassembled WGS sequence"/>
</dbReference>
<dbReference type="SUPFAM" id="SSF52172">
    <property type="entry name" value="CheY-like"/>
    <property type="match status" value="1"/>
</dbReference>
<dbReference type="Pfam" id="PF00072">
    <property type="entry name" value="Response_reg"/>
    <property type="match status" value="1"/>
</dbReference>
<dbReference type="InterPro" id="IPR001789">
    <property type="entry name" value="Sig_transdc_resp-reg_receiver"/>
</dbReference>
<dbReference type="AlphaFoldDB" id="A0A2W5A1A5"/>
<dbReference type="PROSITE" id="PS50110">
    <property type="entry name" value="RESPONSE_REGULATORY"/>
    <property type="match status" value="1"/>
</dbReference>
<comment type="caution">
    <text evidence="4">The sequence shown here is derived from an EMBL/GenBank/DDBJ whole genome shotgun (WGS) entry which is preliminary data.</text>
</comment>
<evidence type="ECO:0000259" key="3">
    <source>
        <dbReference type="PROSITE" id="PS50110"/>
    </source>
</evidence>
<dbReference type="PANTHER" id="PTHR44591">
    <property type="entry name" value="STRESS RESPONSE REGULATOR PROTEIN 1"/>
    <property type="match status" value="1"/>
</dbReference>
<organism evidence="4 5">
    <name type="scientific">Sphingomonas sanxanigenens</name>
    <dbReference type="NCBI Taxonomy" id="397260"/>
    <lineage>
        <taxon>Bacteria</taxon>
        <taxon>Pseudomonadati</taxon>
        <taxon>Pseudomonadota</taxon>
        <taxon>Alphaproteobacteria</taxon>
        <taxon>Sphingomonadales</taxon>
        <taxon>Sphingomonadaceae</taxon>
        <taxon>Sphingomonas</taxon>
    </lineage>
</organism>
<dbReference type="Gene3D" id="3.40.50.2300">
    <property type="match status" value="1"/>
</dbReference>
<dbReference type="CDD" id="cd00156">
    <property type="entry name" value="REC"/>
    <property type="match status" value="1"/>
</dbReference>
<evidence type="ECO:0000313" key="4">
    <source>
        <dbReference type="EMBL" id="PZO87022.1"/>
    </source>
</evidence>
<dbReference type="GO" id="GO:0000160">
    <property type="term" value="P:phosphorelay signal transduction system"/>
    <property type="evidence" value="ECO:0007669"/>
    <property type="project" value="InterPro"/>
</dbReference>
<gene>
    <name evidence="4" type="ORF">DI623_15510</name>
</gene>
<accession>A0A2W5A1A5</accession>
<proteinExistence type="predicted"/>
<protein>
    <submittedName>
        <fullName evidence="4">Response regulator</fullName>
    </submittedName>
</protein>
<dbReference type="InterPro" id="IPR050595">
    <property type="entry name" value="Bact_response_regulator"/>
</dbReference>
<dbReference type="PANTHER" id="PTHR44591:SF25">
    <property type="entry name" value="CHEMOTAXIS TWO-COMPONENT RESPONSE REGULATOR"/>
    <property type="match status" value="1"/>
</dbReference>